<evidence type="ECO:0000256" key="4">
    <source>
        <dbReference type="PROSITE-ProRule" id="PRU00176"/>
    </source>
</evidence>
<feature type="domain" description="PPIase cyclophilin-type" evidence="6">
    <location>
        <begin position="141"/>
        <end position="297"/>
    </location>
</feature>
<dbReference type="GO" id="GO:0003723">
    <property type="term" value="F:RNA binding"/>
    <property type="evidence" value="ECO:0007669"/>
    <property type="project" value="UniProtKB-UniRule"/>
</dbReference>
<dbReference type="InterPro" id="IPR035979">
    <property type="entry name" value="RBD_domain_sf"/>
</dbReference>
<dbReference type="PRINTS" id="PR00153">
    <property type="entry name" value="CSAPPISMRASE"/>
</dbReference>
<reference evidence="8 9" key="1">
    <citation type="journal article" date="2018" name="MBio">
        <title>Comparative Genomics Reveals the Core Gene Toolbox for the Fungus-Insect Symbiosis.</title>
        <authorList>
            <person name="Wang Y."/>
            <person name="Stata M."/>
            <person name="Wang W."/>
            <person name="Stajich J.E."/>
            <person name="White M.M."/>
            <person name="Moncalvo J.M."/>
        </authorList>
    </citation>
    <scope>NUCLEOTIDE SEQUENCE [LARGE SCALE GENOMIC DNA]</scope>
    <source>
        <strain evidence="8 9">AUS-77-4</strain>
    </source>
</reference>
<dbReference type="PANTHER" id="PTHR11071:SF561">
    <property type="entry name" value="PEPTIDYL-PROLYL CIS-TRANS ISOMERASE D-RELATED"/>
    <property type="match status" value="1"/>
</dbReference>
<dbReference type="Pfam" id="PF00076">
    <property type="entry name" value="RRM_1"/>
    <property type="match status" value="1"/>
</dbReference>
<dbReference type="PANTHER" id="PTHR11071">
    <property type="entry name" value="PEPTIDYL-PROLYL CIS-TRANS ISOMERASE"/>
    <property type="match status" value="1"/>
</dbReference>
<gene>
    <name evidence="8" type="ORF">BB559_001160</name>
</gene>
<dbReference type="FunFam" id="2.40.100.10:FF:000013">
    <property type="entry name" value="Peptidyl-prolyl cis-trans isomerase"/>
    <property type="match status" value="1"/>
</dbReference>
<evidence type="ECO:0000313" key="9">
    <source>
        <dbReference type="Proteomes" id="UP000245699"/>
    </source>
</evidence>
<dbReference type="Pfam" id="PF00160">
    <property type="entry name" value="Pro_isomerase"/>
    <property type="match status" value="1"/>
</dbReference>
<comment type="similarity">
    <text evidence="5">Belongs to the cyclophilin-type PPIase family.</text>
</comment>
<evidence type="ECO:0000256" key="1">
    <source>
        <dbReference type="ARBA" id="ARBA00000971"/>
    </source>
</evidence>
<dbReference type="PROSITE" id="PS00170">
    <property type="entry name" value="CSA_PPIASE_1"/>
    <property type="match status" value="1"/>
</dbReference>
<dbReference type="GO" id="GO:0003755">
    <property type="term" value="F:peptidyl-prolyl cis-trans isomerase activity"/>
    <property type="evidence" value="ECO:0007669"/>
    <property type="project" value="UniProtKB-UniRule"/>
</dbReference>
<keyword evidence="4" id="KW-0694">RNA-binding</keyword>
<proteinExistence type="inferred from homology"/>
<evidence type="ECO:0000313" key="8">
    <source>
        <dbReference type="EMBL" id="PVU98950.1"/>
    </source>
</evidence>
<protein>
    <recommendedName>
        <fullName evidence="5">Peptidyl-prolyl cis-trans isomerase</fullName>
        <shortName evidence="5">PPIase</shortName>
        <ecNumber evidence="5">5.2.1.8</ecNumber>
    </recommendedName>
</protein>
<dbReference type="GO" id="GO:0006457">
    <property type="term" value="P:protein folding"/>
    <property type="evidence" value="ECO:0007669"/>
    <property type="project" value="InterPro"/>
</dbReference>
<dbReference type="InterPro" id="IPR020892">
    <property type="entry name" value="Cyclophilin-type_PPIase_CS"/>
</dbReference>
<dbReference type="InterPro" id="IPR029000">
    <property type="entry name" value="Cyclophilin-like_dom_sf"/>
</dbReference>
<keyword evidence="2 5" id="KW-0697">Rotamase</keyword>
<dbReference type="SMART" id="SM00360">
    <property type="entry name" value="RRM"/>
    <property type="match status" value="1"/>
</dbReference>
<dbReference type="PROSITE" id="PS50072">
    <property type="entry name" value="CSA_PPIASE_2"/>
    <property type="match status" value="1"/>
</dbReference>
<evidence type="ECO:0000256" key="3">
    <source>
        <dbReference type="ARBA" id="ARBA00023235"/>
    </source>
</evidence>
<dbReference type="Gene3D" id="3.30.70.330">
    <property type="match status" value="1"/>
</dbReference>
<dbReference type="PROSITE" id="PS50102">
    <property type="entry name" value="RRM"/>
    <property type="match status" value="1"/>
</dbReference>
<comment type="function">
    <text evidence="5">PPIases accelerate the folding of proteins. It catalyzes the cis-trans isomerization of proline imidic peptide bonds in oligopeptides.</text>
</comment>
<dbReference type="Gene3D" id="2.40.100.10">
    <property type="entry name" value="Cyclophilin-like"/>
    <property type="match status" value="1"/>
</dbReference>
<dbReference type="AlphaFoldDB" id="A0A2T9Z2Y3"/>
<dbReference type="EC" id="5.2.1.8" evidence="5"/>
<dbReference type="OrthoDB" id="407442at2759"/>
<dbReference type="InterPro" id="IPR000504">
    <property type="entry name" value="RRM_dom"/>
</dbReference>
<dbReference type="InterPro" id="IPR012677">
    <property type="entry name" value="Nucleotide-bd_a/b_plait_sf"/>
</dbReference>
<evidence type="ECO:0000256" key="2">
    <source>
        <dbReference type="ARBA" id="ARBA00023110"/>
    </source>
</evidence>
<organism evidence="8 9">
    <name type="scientific">Furculomyces boomerangus</name>
    <dbReference type="NCBI Taxonomy" id="61424"/>
    <lineage>
        <taxon>Eukaryota</taxon>
        <taxon>Fungi</taxon>
        <taxon>Fungi incertae sedis</taxon>
        <taxon>Zoopagomycota</taxon>
        <taxon>Kickxellomycotina</taxon>
        <taxon>Harpellomycetes</taxon>
        <taxon>Harpellales</taxon>
        <taxon>Harpellaceae</taxon>
        <taxon>Furculomyces</taxon>
    </lineage>
</organism>
<evidence type="ECO:0000256" key="5">
    <source>
        <dbReference type="RuleBase" id="RU363019"/>
    </source>
</evidence>
<dbReference type="InterPro" id="IPR002130">
    <property type="entry name" value="Cyclophilin-type_PPIase_dom"/>
</dbReference>
<name>A0A2T9Z2Y3_9FUNG</name>
<keyword evidence="3 5" id="KW-0413">Isomerase</keyword>
<comment type="caution">
    <text evidence="8">The sequence shown here is derived from an EMBL/GenBank/DDBJ whole genome shotgun (WGS) entry which is preliminary data.</text>
</comment>
<dbReference type="GO" id="GO:0016018">
    <property type="term" value="F:cyclosporin A binding"/>
    <property type="evidence" value="ECO:0007669"/>
    <property type="project" value="TreeGrafter"/>
</dbReference>
<accession>A0A2T9Z2Y3</accession>
<dbReference type="SUPFAM" id="SSF50891">
    <property type="entry name" value="Cyclophilin-like"/>
    <property type="match status" value="1"/>
</dbReference>
<dbReference type="EMBL" id="MBFT01000061">
    <property type="protein sequence ID" value="PVU98950.1"/>
    <property type="molecule type" value="Genomic_DNA"/>
</dbReference>
<comment type="catalytic activity">
    <reaction evidence="1 5">
        <text>[protein]-peptidylproline (omega=180) = [protein]-peptidylproline (omega=0)</text>
        <dbReference type="Rhea" id="RHEA:16237"/>
        <dbReference type="Rhea" id="RHEA-COMP:10747"/>
        <dbReference type="Rhea" id="RHEA-COMP:10748"/>
        <dbReference type="ChEBI" id="CHEBI:83833"/>
        <dbReference type="ChEBI" id="CHEBI:83834"/>
        <dbReference type="EC" id="5.2.1.8"/>
    </reaction>
</comment>
<evidence type="ECO:0000259" key="6">
    <source>
        <dbReference type="PROSITE" id="PS50072"/>
    </source>
</evidence>
<keyword evidence="9" id="KW-1185">Reference proteome</keyword>
<dbReference type="Proteomes" id="UP000245699">
    <property type="component" value="Unassembled WGS sequence"/>
</dbReference>
<dbReference type="STRING" id="61424.A0A2T9Z2Y3"/>
<evidence type="ECO:0000259" key="7">
    <source>
        <dbReference type="PROSITE" id="PS50102"/>
    </source>
</evidence>
<dbReference type="SUPFAM" id="SSF54928">
    <property type="entry name" value="RNA-binding domain, RBD"/>
    <property type="match status" value="1"/>
</dbReference>
<feature type="domain" description="RRM" evidence="7">
    <location>
        <begin position="12"/>
        <end position="91"/>
    </location>
</feature>
<sequence>MSNLSLRNDKKSIIFVGGLDSEVDNKILHAAFIPFGEIIEVDLPNDPGSHNLHRGFGFIEFEDPADAADAIDNMNGAELFGKTIHVNLAKPGKIAERSSRAVWSDESWLKKYAFGGLEGSEKVDSNVETPEENKVANPSVFMEISVDGRSAGRIEFVLRADVVPKTVENFKQLCTHKKGFGYKNTIFHRIIPKFMCQGGDYENFNGTGGKSIYGEKFEDENWVLRHEKGGLLSMANSGPNTNGSQFFITFDKTEWLDGKHVVFGHVSKGMEIVRMIEALGTSSGKPKKNVVITNSGEIQ</sequence>
<dbReference type="GO" id="GO:0005739">
    <property type="term" value="C:mitochondrion"/>
    <property type="evidence" value="ECO:0007669"/>
    <property type="project" value="TreeGrafter"/>
</dbReference>